<reference evidence="2 3" key="1">
    <citation type="submission" date="2018-08" db="EMBL/GenBank/DDBJ databases">
        <title>Genome and evolution of the arbuscular mycorrhizal fungus Diversispora epigaea (formerly Glomus versiforme) and its bacterial endosymbionts.</title>
        <authorList>
            <person name="Sun X."/>
            <person name="Fei Z."/>
            <person name="Harrison M."/>
        </authorList>
    </citation>
    <scope>NUCLEOTIDE SEQUENCE [LARGE SCALE GENOMIC DNA]</scope>
    <source>
        <strain evidence="2 3">IT104</strain>
    </source>
</reference>
<organism evidence="2 3">
    <name type="scientific">Diversispora epigaea</name>
    <dbReference type="NCBI Taxonomy" id="1348612"/>
    <lineage>
        <taxon>Eukaryota</taxon>
        <taxon>Fungi</taxon>
        <taxon>Fungi incertae sedis</taxon>
        <taxon>Mucoromycota</taxon>
        <taxon>Glomeromycotina</taxon>
        <taxon>Glomeromycetes</taxon>
        <taxon>Diversisporales</taxon>
        <taxon>Diversisporaceae</taxon>
        <taxon>Diversispora</taxon>
    </lineage>
</organism>
<gene>
    <name evidence="2" type="ORF">Glove_420g67</name>
</gene>
<dbReference type="AlphaFoldDB" id="A0A397GWB6"/>
<evidence type="ECO:0000313" key="3">
    <source>
        <dbReference type="Proteomes" id="UP000266861"/>
    </source>
</evidence>
<dbReference type="EMBL" id="PQFF01000372">
    <property type="protein sequence ID" value="RHZ55135.1"/>
    <property type="molecule type" value="Genomic_DNA"/>
</dbReference>
<keyword evidence="3" id="KW-1185">Reference proteome</keyword>
<protein>
    <submittedName>
        <fullName evidence="2">Uncharacterized protein</fullName>
    </submittedName>
</protein>
<accession>A0A397GWB6</accession>
<feature type="compositionally biased region" description="Acidic residues" evidence="1">
    <location>
        <begin position="35"/>
        <end position="72"/>
    </location>
</feature>
<evidence type="ECO:0000256" key="1">
    <source>
        <dbReference type="SAM" id="MobiDB-lite"/>
    </source>
</evidence>
<dbReference type="OrthoDB" id="2414060at2759"/>
<sequence>MIGPYLCVINVSQLNAPAPYKIKENNESSTRVESSSEDEDEDEYEDEDKDEDEDEDEDEYENESEYEDEEDCSEWHNNRAEPSELINWIPFSQFKNIKYIAKGDLGVVNNAIWIKDGENKIK</sequence>
<comment type="caution">
    <text evidence="2">The sequence shown here is derived from an EMBL/GenBank/DDBJ whole genome shotgun (WGS) entry which is preliminary data.</text>
</comment>
<name>A0A397GWB6_9GLOM</name>
<evidence type="ECO:0000313" key="2">
    <source>
        <dbReference type="EMBL" id="RHZ55135.1"/>
    </source>
</evidence>
<feature type="region of interest" description="Disordered" evidence="1">
    <location>
        <begin position="18"/>
        <end position="78"/>
    </location>
</feature>
<dbReference type="Proteomes" id="UP000266861">
    <property type="component" value="Unassembled WGS sequence"/>
</dbReference>
<proteinExistence type="predicted"/>